<evidence type="ECO:0000256" key="1">
    <source>
        <dbReference type="SAM" id="SignalP"/>
    </source>
</evidence>
<organism evidence="2 3">
    <name type="scientific">Eubacterium coprostanoligenes</name>
    <dbReference type="NCBI Taxonomy" id="290054"/>
    <lineage>
        <taxon>Bacteria</taxon>
        <taxon>Bacillati</taxon>
        <taxon>Bacillota</taxon>
        <taxon>Clostridia</taxon>
        <taxon>Eubacteriales</taxon>
        <taxon>Eubacteriaceae</taxon>
        <taxon>Eubacterium</taxon>
    </lineage>
</organism>
<dbReference type="PROSITE" id="PS51257">
    <property type="entry name" value="PROKAR_LIPOPROTEIN"/>
    <property type="match status" value="1"/>
</dbReference>
<protein>
    <recommendedName>
        <fullName evidence="4">Major membrane immunogen, membrane-anchored lipoprotein</fullName>
    </recommendedName>
</protein>
<name>A0A1T4NT64_9FIRM</name>
<evidence type="ECO:0000313" key="2">
    <source>
        <dbReference type="EMBL" id="SJZ82479.1"/>
    </source>
</evidence>
<dbReference type="EMBL" id="FUWW01000030">
    <property type="protein sequence ID" value="SJZ82479.1"/>
    <property type="molecule type" value="Genomic_DNA"/>
</dbReference>
<gene>
    <name evidence="2" type="ORF">SAMN02745114_01696</name>
</gene>
<sequence>MTKMKKILAVGLAGLMAVGFAACSGSKDSTTTDDAKTDATATAKTGYAISSEIKEDEYNKSETALEIDSVCAAVLVDADGKIIDVKIDEAQTKPDLKKDNGDVADLRTKRDKKEDYGMKGASGIGKEWYEQIAAFEEWAKGKTAEEVKAGIGEDGYPSDADLKAGCTMYANGFAQVTAQAMENAKDLGASATDSLKLAMTTEKYYESNETNLQYDTNYAIVTVDADGKVTSCVIDASQAKCSIADGKFTVEKGAYKSKKELGDDYNMRGASPIGKEWYEQAEAFEKWCVGKTADEIKASYGDDMVATDADLKAGCTMTINGIAENVAKAINS</sequence>
<keyword evidence="1" id="KW-0732">Signal</keyword>
<dbReference type="STRING" id="290054.SAMN02745114_01696"/>
<dbReference type="AlphaFoldDB" id="A0A1T4NT64"/>
<accession>A0A1T4NT64</accession>
<dbReference type="Proteomes" id="UP000190657">
    <property type="component" value="Unassembled WGS sequence"/>
</dbReference>
<reference evidence="2 3" key="1">
    <citation type="submission" date="2017-02" db="EMBL/GenBank/DDBJ databases">
        <authorList>
            <person name="Peterson S.W."/>
        </authorList>
    </citation>
    <scope>NUCLEOTIDE SEQUENCE [LARGE SCALE GENOMIC DNA]</scope>
    <source>
        <strain evidence="2 3">ATCC 51222</strain>
    </source>
</reference>
<evidence type="ECO:0000313" key="3">
    <source>
        <dbReference type="Proteomes" id="UP000190657"/>
    </source>
</evidence>
<feature type="signal peptide" evidence="1">
    <location>
        <begin position="1"/>
        <end position="21"/>
    </location>
</feature>
<dbReference type="RefSeq" id="WP_078769115.1">
    <property type="nucleotide sequence ID" value="NZ_FUWW01000030.1"/>
</dbReference>
<dbReference type="Gene3D" id="3.90.1010.20">
    <property type="match status" value="2"/>
</dbReference>
<evidence type="ECO:0008006" key="4">
    <source>
        <dbReference type="Google" id="ProtNLM"/>
    </source>
</evidence>
<keyword evidence="3" id="KW-1185">Reference proteome</keyword>
<dbReference type="OrthoDB" id="2026742at2"/>
<proteinExistence type="predicted"/>
<feature type="chain" id="PRO_5038966993" description="Major membrane immunogen, membrane-anchored lipoprotein" evidence="1">
    <location>
        <begin position="22"/>
        <end position="332"/>
    </location>
</feature>